<evidence type="ECO:0000313" key="9">
    <source>
        <dbReference type="EMBL" id="PNR26760.1"/>
    </source>
</evidence>
<dbReference type="Gramene" id="Pp3c26_4960V3.2">
    <property type="protein sequence ID" value="Pp3c26_4960V3.2"/>
    <property type="gene ID" value="Pp3c26_4960"/>
</dbReference>
<evidence type="ECO:0000313" key="10">
    <source>
        <dbReference type="EnsemblPlants" id="Pp3c26_4960V3.1"/>
    </source>
</evidence>
<dbReference type="GO" id="GO:0032116">
    <property type="term" value="C:SMC loading complex"/>
    <property type="evidence" value="ECO:0000318"/>
    <property type="project" value="GO_Central"/>
</dbReference>
<evidence type="ECO:0000256" key="1">
    <source>
        <dbReference type="ARBA" id="ARBA00004123"/>
    </source>
</evidence>
<dbReference type="Pfam" id="PF10345">
    <property type="entry name" value="Cohesin_load"/>
    <property type="match status" value="1"/>
</dbReference>
<organism evidence="9">
    <name type="scientific">Physcomitrium patens</name>
    <name type="common">Spreading-leaved earth moss</name>
    <name type="synonym">Physcomitrella patens</name>
    <dbReference type="NCBI Taxonomy" id="3218"/>
    <lineage>
        <taxon>Eukaryota</taxon>
        <taxon>Viridiplantae</taxon>
        <taxon>Streptophyta</taxon>
        <taxon>Embryophyta</taxon>
        <taxon>Bryophyta</taxon>
        <taxon>Bryophytina</taxon>
        <taxon>Bryopsida</taxon>
        <taxon>Funariidae</taxon>
        <taxon>Funariales</taxon>
        <taxon>Funariaceae</taxon>
        <taxon>Physcomitrium</taxon>
    </lineage>
</organism>
<comment type="subcellular location">
    <subcellularLocation>
        <location evidence="1">Nucleus</location>
    </subcellularLocation>
</comment>
<evidence type="ECO:0000256" key="6">
    <source>
        <dbReference type="ARBA" id="ARBA00023242"/>
    </source>
</evidence>
<keyword evidence="5" id="KW-0159">Chromosome partition</keyword>
<evidence type="ECO:0000256" key="5">
    <source>
        <dbReference type="ARBA" id="ARBA00022829"/>
    </source>
</evidence>
<evidence type="ECO:0000256" key="3">
    <source>
        <dbReference type="ARBA" id="ARBA00022618"/>
    </source>
</evidence>
<dbReference type="InterPro" id="IPR011990">
    <property type="entry name" value="TPR-like_helical_dom_sf"/>
</dbReference>
<dbReference type="GO" id="GO:0034088">
    <property type="term" value="P:maintenance of mitotic sister chromatid cohesion"/>
    <property type="evidence" value="ECO:0000318"/>
    <property type="project" value="GO_Central"/>
</dbReference>
<name>A9T3I9_PHYPA</name>
<evidence type="ECO:0000313" key="11">
    <source>
        <dbReference type="Proteomes" id="UP000006727"/>
    </source>
</evidence>
<dbReference type="eggNOG" id="KOG2300">
    <property type="taxonomic scope" value="Eukaryota"/>
</dbReference>
<gene>
    <name evidence="10" type="primary">LOC112277676</name>
    <name evidence="9" type="ORF">PHYPA_030241</name>
</gene>
<dbReference type="PANTHER" id="PTHR21394">
    <property type="entry name" value="MAU2 CHROMATID COHESION FACTOR HOMOLOG"/>
    <property type="match status" value="1"/>
</dbReference>
<dbReference type="PaxDb" id="3218-PP1S159_87V6.1"/>
<feature type="coiled-coil region" evidence="8">
    <location>
        <begin position="611"/>
        <end position="651"/>
    </location>
</feature>
<evidence type="ECO:0000256" key="7">
    <source>
        <dbReference type="ARBA" id="ARBA00023306"/>
    </source>
</evidence>
<keyword evidence="7" id="KW-0131">Cell cycle</keyword>
<proteinExistence type="inferred from homology"/>
<dbReference type="FunFam" id="1.25.40.10:FF:000614">
    <property type="entry name" value="Sister chromatid cohesion protein SCC4"/>
    <property type="match status" value="1"/>
</dbReference>
<dbReference type="OrthoDB" id="5565328at2759"/>
<keyword evidence="4" id="KW-0498">Mitosis</keyword>
<keyword evidence="3" id="KW-0132">Cell division</keyword>
<accession>A9T3I9</accession>
<evidence type="ECO:0008006" key="12">
    <source>
        <dbReference type="Google" id="ProtNLM"/>
    </source>
</evidence>
<dbReference type="Gramene" id="Pp3c26_4960V3.1">
    <property type="protein sequence ID" value="Pp3c26_4960V3.1"/>
    <property type="gene ID" value="Pp3c26_4960"/>
</dbReference>
<dbReference type="GO" id="GO:0051301">
    <property type="term" value="P:cell division"/>
    <property type="evidence" value="ECO:0007669"/>
    <property type="project" value="UniProtKB-KW"/>
</dbReference>
<protein>
    <recommendedName>
        <fullName evidence="12">MAU2 chromatid cohesion factor homolog</fullName>
    </recommendedName>
</protein>
<dbReference type="GO" id="GO:0007059">
    <property type="term" value="P:chromosome segregation"/>
    <property type="evidence" value="ECO:0007669"/>
    <property type="project" value="UniProtKB-KW"/>
</dbReference>
<sequence length="664" mass="74870">METIAEGLWELAEEHEKGGCIAQAVKCLEAICQSQVSFLPVVEVKTRLRIATLLLEHTDNVTYAKAHLERAQLLLKQIPTFFELKFRAYSLLSRCYQLVGTIGAVKQTLKKGLELSTNAGIGDSGRLWGCNFNLQLAKALTTENDYAGALRMLDNGSRLAAAMNQPQLEMVFATARLHVQLMQWEEPTTIDQSLAFCDRLFDRIPQNLKRSHAGLHVYKELLYIFYLLRACEYKEAQDRTTDLDATLRELEQPAPVQQPVFDPVVHRELKNQLQWVVTELQRPGAPPQRAADLRYHYVLIQQQLLQHEQLMRPATQMDSKKLPLGPAPLDEEWIPKAAVLVLVDLMAVICSRPKGMFKDCTSRIISGLERVNGELEKLGITRKVAEGDLQHWAMWTGGVYLLLLMQLLENKAVINLTEADYVEAQKSLVQLVEWKRRYPTMLQGCESNIQLLLGHYAQSLGCFRESAHHFMQASKMADCEGLRAMCQVNAAVSYICLDDPDSSSHALDLVAPVYRNMDTYLGAREKTLVLFASGILQRKQHNPQEARTRLATGLKITHKQLGNHQLVSQYLTVLGSLAIAMHDTTQARDILKSSFTLAKSLHDIPTQVTVLSELKAMFRNAEEAGKEAEHAEAEGKKLEELHRRISEAQATPYHTALLQYGLCR</sequence>
<dbReference type="OMA" id="QDAWYLS"/>
<dbReference type="FunCoup" id="A9T3I9">
    <property type="interactions" value="4588"/>
</dbReference>
<evidence type="ECO:0000256" key="2">
    <source>
        <dbReference type="ARBA" id="ARBA00008585"/>
    </source>
</evidence>
<dbReference type="InterPro" id="IPR019440">
    <property type="entry name" value="MAU2"/>
</dbReference>
<reference evidence="9 11" key="2">
    <citation type="journal article" date="2018" name="Plant J.">
        <title>The Physcomitrella patens chromosome-scale assembly reveals moss genome structure and evolution.</title>
        <authorList>
            <person name="Lang D."/>
            <person name="Ullrich K.K."/>
            <person name="Murat F."/>
            <person name="Fuchs J."/>
            <person name="Jenkins J."/>
            <person name="Haas F.B."/>
            <person name="Piednoel M."/>
            <person name="Gundlach H."/>
            <person name="Van Bel M."/>
            <person name="Meyberg R."/>
            <person name="Vives C."/>
            <person name="Morata J."/>
            <person name="Symeonidi A."/>
            <person name="Hiss M."/>
            <person name="Muchero W."/>
            <person name="Kamisugi Y."/>
            <person name="Saleh O."/>
            <person name="Blanc G."/>
            <person name="Decker E.L."/>
            <person name="van Gessel N."/>
            <person name="Grimwood J."/>
            <person name="Hayes R.D."/>
            <person name="Graham S.W."/>
            <person name="Gunter L.E."/>
            <person name="McDaniel S.F."/>
            <person name="Hoernstein S.N.W."/>
            <person name="Larsson A."/>
            <person name="Li F.W."/>
            <person name="Perroud P.F."/>
            <person name="Phillips J."/>
            <person name="Ranjan P."/>
            <person name="Rokshar D.S."/>
            <person name="Rothfels C.J."/>
            <person name="Schneider L."/>
            <person name="Shu S."/>
            <person name="Stevenson D.W."/>
            <person name="Thummler F."/>
            <person name="Tillich M."/>
            <person name="Villarreal Aguilar J.C."/>
            <person name="Widiez T."/>
            <person name="Wong G.K."/>
            <person name="Wymore A."/>
            <person name="Zhang Y."/>
            <person name="Zimmer A.D."/>
            <person name="Quatrano R.S."/>
            <person name="Mayer K.F.X."/>
            <person name="Goodstein D."/>
            <person name="Casacuberta J.M."/>
            <person name="Vandepoele K."/>
            <person name="Reski R."/>
            <person name="Cuming A.C."/>
            <person name="Tuskan G.A."/>
            <person name="Maumus F."/>
            <person name="Salse J."/>
            <person name="Schmutz J."/>
            <person name="Rensing S.A."/>
        </authorList>
    </citation>
    <scope>NUCLEOTIDE SEQUENCE [LARGE SCALE GENOMIC DNA]</scope>
    <source>
        <strain evidence="10 11">cv. Gransden 2004</strain>
    </source>
</reference>
<dbReference type="SUPFAM" id="SSF48452">
    <property type="entry name" value="TPR-like"/>
    <property type="match status" value="1"/>
</dbReference>
<dbReference type="EnsemblPlants" id="Pp3c26_4960V3.2">
    <property type="protein sequence ID" value="Pp3c26_4960V3.2"/>
    <property type="gene ID" value="Pp3c26_4960"/>
</dbReference>
<dbReference type="AlphaFoldDB" id="A9T3I9"/>
<evidence type="ECO:0000256" key="4">
    <source>
        <dbReference type="ARBA" id="ARBA00022776"/>
    </source>
</evidence>
<evidence type="ECO:0000256" key="8">
    <source>
        <dbReference type="SAM" id="Coils"/>
    </source>
</evidence>
<keyword evidence="8" id="KW-0175">Coiled coil</keyword>
<dbReference type="STRING" id="3218.A9T3I9"/>
<reference evidence="10" key="3">
    <citation type="submission" date="2020-12" db="UniProtKB">
        <authorList>
            <consortium name="EnsemblPlants"/>
        </authorList>
    </citation>
    <scope>IDENTIFICATION</scope>
</reference>
<reference evidence="9 11" key="1">
    <citation type="journal article" date="2008" name="Science">
        <title>The Physcomitrella genome reveals evolutionary insights into the conquest of land by plants.</title>
        <authorList>
            <person name="Rensing S."/>
            <person name="Lang D."/>
            <person name="Zimmer A."/>
            <person name="Terry A."/>
            <person name="Salamov A."/>
            <person name="Shapiro H."/>
            <person name="Nishiyama T."/>
            <person name="Perroud P.-F."/>
            <person name="Lindquist E."/>
            <person name="Kamisugi Y."/>
            <person name="Tanahashi T."/>
            <person name="Sakakibara K."/>
            <person name="Fujita T."/>
            <person name="Oishi K."/>
            <person name="Shin-I T."/>
            <person name="Kuroki Y."/>
            <person name="Toyoda A."/>
            <person name="Suzuki Y."/>
            <person name="Hashimoto A."/>
            <person name="Yamaguchi K."/>
            <person name="Sugano A."/>
            <person name="Kohara Y."/>
            <person name="Fujiyama A."/>
            <person name="Anterola A."/>
            <person name="Aoki S."/>
            <person name="Ashton N."/>
            <person name="Barbazuk W.B."/>
            <person name="Barker E."/>
            <person name="Bennetzen J."/>
            <person name="Bezanilla M."/>
            <person name="Blankenship R."/>
            <person name="Cho S.H."/>
            <person name="Dutcher S."/>
            <person name="Estelle M."/>
            <person name="Fawcett J.A."/>
            <person name="Gundlach H."/>
            <person name="Hanada K."/>
            <person name="Heyl A."/>
            <person name="Hicks K.A."/>
            <person name="Hugh J."/>
            <person name="Lohr M."/>
            <person name="Mayer K."/>
            <person name="Melkozernov A."/>
            <person name="Murata T."/>
            <person name="Nelson D."/>
            <person name="Pils B."/>
            <person name="Prigge M."/>
            <person name="Reiss B."/>
            <person name="Renner T."/>
            <person name="Rombauts S."/>
            <person name="Rushton P."/>
            <person name="Sanderfoot A."/>
            <person name="Schween G."/>
            <person name="Shiu S.-H."/>
            <person name="Stueber K."/>
            <person name="Theodoulou F.L."/>
            <person name="Tu H."/>
            <person name="Van de Peer Y."/>
            <person name="Verrier P.J."/>
            <person name="Waters E."/>
            <person name="Wood A."/>
            <person name="Yang L."/>
            <person name="Cove D."/>
            <person name="Cuming A."/>
            <person name="Hasebe M."/>
            <person name="Lucas S."/>
            <person name="Mishler D.B."/>
            <person name="Reski R."/>
            <person name="Grigoriev I."/>
            <person name="Quatrano R.S."/>
            <person name="Boore J.L."/>
        </authorList>
    </citation>
    <scope>NUCLEOTIDE SEQUENCE [LARGE SCALE GENOMIC DNA]</scope>
    <source>
        <strain evidence="10 11">cv. Gransden 2004</strain>
    </source>
</reference>
<keyword evidence="6" id="KW-0539">Nucleus</keyword>
<dbReference type="KEGG" id="ppp:112277676"/>
<dbReference type="RefSeq" id="XP_024366042.1">
    <property type="nucleotide sequence ID" value="XM_024510274.2"/>
</dbReference>
<dbReference type="EMBL" id="ABEU02000026">
    <property type="protein sequence ID" value="PNR26760.1"/>
    <property type="molecule type" value="Genomic_DNA"/>
</dbReference>
<dbReference type="Proteomes" id="UP000006727">
    <property type="component" value="Chromosome 26"/>
</dbReference>
<keyword evidence="11" id="KW-1185">Reference proteome</keyword>
<dbReference type="Gene3D" id="1.25.40.10">
    <property type="entry name" value="Tetratricopeptide repeat domain"/>
    <property type="match status" value="1"/>
</dbReference>
<dbReference type="HOGENOM" id="CLU_027111_0_0_1"/>
<dbReference type="GeneID" id="112277676"/>
<dbReference type="GO" id="GO:0000785">
    <property type="term" value="C:chromatin"/>
    <property type="evidence" value="ECO:0000318"/>
    <property type="project" value="GO_Central"/>
</dbReference>
<comment type="similarity">
    <text evidence="2">Belongs to the SCC4/mau-2 family.</text>
</comment>
<dbReference type="EnsemblPlants" id="Pp3c26_4960V3.1">
    <property type="protein sequence ID" value="Pp3c26_4960V3.1"/>
    <property type="gene ID" value="Pp3c26_4960"/>
</dbReference>